<dbReference type="Proteomes" id="UP001239426">
    <property type="component" value="Chromosome"/>
</dbReference>
<protein>
    <recommendedName>
        <fullName evidence="3">Replication protein</fullName>
    </recommendedName>
</protein>
<accession>A0AAX3VQ32</accession>
<dbReference type="RefSeq" id="WP_282683271.1">
    <property type="nucleotide sequence ID" value="NZ_CP124841.1"/>
</dbReference>
<gene>
    <name evidence="1" type="ORF">QLQ87_12130</name>
</gene>
<organism evidence="1 2">
    <name type="scientific">Aeromonas salmonicida</name>
    <dbReference type="NCBI Taxonomy" id="645"/>
    <lineage>
        <taxon>Bacteria</taxon>
        <taxon>Pseudomonadati</taxon>
        <taxon>Pseudomonadota</taxon>
        <taxon>Gammaproteobacteria</taxon>
        <taxon>Aeromonadales</taxon>
        <taxon>Aeromonadaceae</taxon>
        <taxon>Aeromonas</taxon>
    </lineage>
</organism>
<reference evidence="1" key="1">
    <citation type="submission" date="2023-05" db="EMBL/GenBank/DDBJ databases">
        <title>Aeromonas salmonicida 57, complete genome.</title>
        <authorList>
            <person name="Shao L."/>
        </authorList>
    </citation>
    <scope>NUCLEOTIDE SEQUENCE</scope>
    <source>
        <strain evidence="1">57</strain>
    </source>
</reference>
<evidence type="ECO:0000313" key="1">
    <source>
        <dbReference type="EMBL" id="WHF34968.1"/>
    </source>
</evidence>
<sequence>MKKFLSAKACSPLAIKSLLPKFETEEKCYKEKQLRVNTLSRSELITARRLAEKLSDCDDEEPCFSFSCPVCVREFRIKKISQLALLCEDYQAWKFVTIIYYDRMTSTLGELSIQRLIGRLRKQLKRSGISDVLIGFFEVDYHPEYQRWMPHFHLLVRCDSTRNITWRKLRDCFNKCGKSNDVDIEVRRPTLVKRLKNPLGLISYICKIKWMRVESYYVEGERMTRKLRLKKVNFVHSLLTLDSLKLSDIEFMHGIRQHGATLRESVLGKK</sequence>
<proteinExistence type="predicted"/>
<name>A0AAX3VQ32_AERSA</name>
<dbReference type="AlphaFoldDB" id="A0AAX3VQ32"/>
<evidence type="ECO:0008006" key="3">
    <source>
        <dbReference type="Google" id="ProtNLM"/>
    </source>
</evidence>
<evidence type="ECO:0000313" key="2">
    <source>
        <dbReference type="Proteomes" id="UP001239426"/>
    </source>
</evidence>
<dbReference type="EMBL" id="CP124841">
    <property type="protein sequence ID" value="WHF34968.1"/>
    <property type="molecule type" value="Genomic_DNA"/>
</dbReference>